<organism evidence="2 3">
    <name type="scientific">Brachyspira hampsonii</name>
    <dbReference type="NCBI Taxonomy" id="1287055"/>
    <lineage>
        <taxon>Bacteria</taxon>
        <taxon>Pseudomonadati</taxon>
        <taxon>Spirochaetota</taxon>
        <taxon>Spirochaetia</taxon>
        <taxon>Brachyspirales</taxon>
        <taxon>Brachyspiraceae</taxon>
        <taxon>Brachyspira</taxon>
    </lineage>
</organism>
<keyword evidence="1" id="KW-1133">Transmembrane helix</keyword>
<dbReference type="Proteomes" id="UP000095247">
    <property type="component" value="Unassembled WGS sequence"/>
</dbReference>
<proteinExistence type="predicted"/>
<evidence type="ECO:0008006" key="4">
    <source>
        <dbReference type="Google" id="ProtNLM"/>
    </source>
</evidence>
<evidence type="ECO:0000313" key="2">
    <source>
        <dbReference type="EMBL" id="OEJ15859.1"/>
    </source>
</evidence>
<evidence type="ECO:0000313" key="3">
    <source>
        <dbReference type="Proteomes" id="UP000095247"/>
    </source>
</evidence>
<comment type="caution">
    <text evidence="2">The sequence shown here is derived from an EMBL/GenBank/DDBJ whole genome shotgun (WGS) entry which is preliminary data.</text>
</comment>
<keyword evidence="1" id="KW-0812">Transmembrane</keyword>
<gene>
    <name evidence="2" type="ORF">BFL38_10390</name>
</gene>
<name>A0A1E5NI38_9SPIR</name>
<accession>A0A1E5NI38</accession>
<sequence>MDKKIYRIIIFIVGIFLFIVGIIGIFSIFIGTKNYIHTVCIVEQYNTKKVYKHRKIRYENTMVISYDTDKYGKLYTTLKSYYPFRKVGDKLTLWYNHEKPRDIKLPFSEGILYVLFILFGLIFISLYIITIKNNFVL</sequence>
<dbReference type="AlphaFoldDB" id="A0A1E5NI38"/>
<feature type="transmembrane region" description="Helical" evidence="1">
    <location>
        <begin position="6"/>
        <end position="30"/>
    </location>
</feature>
<evidence type="ECO:0000256" key="1">
    <source>
        <dbReference type="SAM" id="Phobius"/>
    </source>
</evidence>
<protein>
    <recommendedName>
        <fullName evidence="4">DUF3592 domain-containing protein</fullName>
    </recommendedName>
</protein>
<feature type="transmembrane region" description="Helical" evidence="1">
    <location>
        <begin position="111"/>
        <end position="131"/>
    </location>
</feature>
<reference evidence="2 3" key="1">
    <citation type="submission" date="2016-08" db="EMBL/GenBank/DDBJ databases">
        <title>Characterization and recognition of Brachyspira hampsonii sp. nov., a novel intestinal spirochete that is pathogenic to pigs.</title>
        <authorList>
            <person name="Mirajkar N."/>
            <person name="La T."/>
            <person name="Phillips N."/>
            <person name="Hampson D."/>
            <person name="Gebhart C."/>
        </authorList>
    </citation>
    <scope>NUCLEOTIDE SEQUENCE [LARGE SCALE GENOMIC DNA]</scope>
    <source>
        <strain evidence="2 3">P280/1</strain>
    </source>
</reference>
<dbReference type="EMBL" id="MDCO01000001">
    <property type="protein sequence ID" value="OEJ15859.1"/>
    <property type="molecule type" value="Genomic_DNA"/>
</dbReference>
<keyword evidence="1" id="KW-0472">Membrane</keyword>